<dbReference type="EMBL" id="NXID01000055">
    <property type="protein sequence ID" value="RXK13766.1"/>
    <property type="molecule type" value="Genomic_DNA"/>
</dbReference>
<dbReference type="KEGG" id="amyt:AMYT_2730"/>
<evidence type="ECO:0000313" key="2">
    <source>
        <dbReference type="Proteomes" id="UP000290092"/>
    </source>
</evidence>
<organism evidence="1 2">
    <name type="scientific">Malaciobacter mytili LMG 24559</name>
    <dbReference type="NCBI Taxonomy" id="1032238"/>
    <lineage>
        <taxon>Bacteria</taxon>
        <taxon>Pseudomonadati</taxon>
        <taxon>Campylobacterota</taxon>
        <taxon>Epsilonproteobacteria</taxon>
        <taxon>Campylobacterales</taxon>
        <taxon>Arcobacteraceae</taxon>
        <taxon>Malaciobacter</taxon>
    </lineage>
</organism>
<gene>
    <name evidence="1" type="ORF">CP985_12525</name>
</gene>
<accession>A0AAX2AC36</accession>
<dbReference type="SUPFAM" id="SSF101744">
    <property type="entry name" value="Rof/RNase P subunit-like"/>
    <property type="match status" value="1"/>
</dbReference>
<sequence>MKNKYIPINCHFYDELEALAIKKIKAKILYLEKNKELEVENFIIDFKNLNKEEFLVLSSGQYIRLDKIIKINDLLASSYSSCYL</sequence>
<dbReference type="Proteomes" id="UP000290092">
    <property type="component" value="Unassembled WGS sequence"/>
</dbReference>
<keyword evidence="2" id="KW-1185">Reference proteome</keyword>
<protein>
    <recommendedName>
        <fullName evidence="3">Rho-binding antiterminator</fullName>
    </recommendedName>
</protein>
<dbReference type="InterPro" id="IPR023534">
    <property type="entry name" value="Rof/RNase_P-like"/>
</dbReference>
<comment type="caution">
    <text evidence="1">The sequence shown here is derived from an EMBL/GenBank/DDBJ whole genome shotgun (WGS) entry which is preliminary data.</text>
</comment>
<dbReference type="RefSeq" id="WP_114843067.1">
    <property type="nucleotide sequence ID" value="NZ_CP031219.1"/>
</dbReference>
<evidence type="ECO:0000313" key="1">
    <source>
        <dbReference type="EMBL" id="RXK13766.1"/>
    </source>
</evidence>
<dbReference type="InterPro" id="IPR038626">
    <property type="entry name" value="Rof-like_sf"/>
</dbReference>
<reference evidence="1 2" key="1">
    <citation type="submission" date="2017-09" db="EMBL/GenBank/DDBJ databases">
        <title>Genomics of the genus Arcobacter.</title>
        <authorList>
            <person name="Perez-Cataluna A."/>
            <person name="Figueras M.J."/>
            <person name="Salas-Masso N."/>
        </authorList>
    </citation>
    <scope>NUCLEOTIDE SEQUENCE [LARGE SCALE GENOMIC DNA]</scope>
    <source>
        <strain evidence="1 2">CECT 7386</strain>
    </source>
</reference>
<proteinExistence type="predicted"/>
<dbReference type="Gene3D" id="2.30.30.400">
    <property type="entry name" value="Rof-like"/>
    <property type="match status" value="1"/>
</dbReference>
<evidence type="ECO:0008006" key="3">
    <source>
        <dbReference type="Google" id="ProtNLM"/>
    </source>
</evidence>
<dbReference type="AlphaFoldDB" id="A0AAX2AC36"/>
<name>A0AAX2AC36_9BACT</name>